<sequence>MYACHHSFNVQIMFALMQLGYVILIKIVPTVKMSIKIVSKCVHSQDVHLRTVGADGIIEWGMCSIGL</sequence>
<evidence type="ECO:0000313" key="2">
    <source>
        <dbReference type="EMBL" id="JAW16407.1"/>
    </source>
</evidence>
<dbReference type="AlphaFoldDB" id="A0A224XV18"/>
<accession>A0A224XV18</accession>
<dbReference type="EMBL" id="GFTR01000019">
    <property type="protein sequence ID" value="JAW16407.1"/>
    <property type="molecule type" value="Transcribed_RNA"/>
</dbReference>
<protein>
    <submittedName>
        <fullName evidence="2">Putative secreted protein</fullName>
    </submittedName>
</protein>
<keyword evidence="1" id="KW-1133">Transmembrane helix</keyword>
<feature type="transmembrane region" description="Helical" evidence="1">
    <location>
        <begin position="12"/>
        <end position="31"/>
    </location>
</feature>
<evidence type="ECO:0000256" key="1">
    <source>
        <dbReference type="SAM" id="Phobius"/>
    </source>
</evidence>
<name>A0A224XV18_9HEMI</name>
<proteinExistence type="predicted"/>
<reference evidence="2" key="1">
    <citation type="journal article" date="2018" name="PLoS Negl. Trop. Dis.">
        <title>An insight into the salivary gland and fat body transcriptome of Panstrongylus lignarius (Hemiptera: Heteroptera), the main vector of Chagas disease in Peru.</title>
        <authorList>
            <person name="Nevoa J.C."/>
            <person name="Mendes M.T."/>
            <person name="da Silva M.V."/>
            <person name="Soares S.C."/>
            <person name="Oliveira C.J.F."/>
            <person name="Ribeiro J.M.C."/>
        </authorList>
    </citation>
    <scope>NUCLEOTIDE SEQUENCE</scope>
</reference>
<organism evidence="2">
    <name type="scientific">Panstrongylus lignarius</name>
    <dbReference type="NCBI Taxonomy" id="156445"/>
    <lineage>
        <taxon>Eukaryota</taxon>
        <taxon>Metazoa</taxon>
        <taxon>Ecdysozoa</taxon>
        <taxon>Arthropoda</taxon>
        <taxon>Hexapoda</taxon>
        <taxon>Insecta</taxon>
        <taxon>Pterygota</taxon>
        <taxon>Neoptera</taxon>
        <taxon>Paraneoptera</taxon>
        <taxon>Hemiptera</taxon>
        <taxon>Heteroptera</taxon>
        <taxon>Panheteroptera</taxon>
        <taxon>Cimicomorpha</taxon>
        <taxon>Reduviidae</taxon>
        <taxon>Triatominae</taxon>
        <taxon>Panstrongylus</taxon>
    </lineage>
</organism>
<keyword evidence="1" id="KW-0472">Membrane</keyword>
<keyword evidence="1" id="KW-0812">Transmembrane</keyword>